<dbReference type="InterPro" id="IPR013656">
    <property type="entry name" value="PAS_4"/>
</dbReference>
<keyword evidence="1" id="KW-0812">Transmembrane</keyword>
<protein>
    <submittedName>
        <fullName evidence="3">Sensor domain CHASE-containing protein</fullName>
    </submittedName>
</protein>
<dbReference type="CDD" id="cd00130">
    <property type="entry name" value="PAS"/>
    <property type="match status" value="1"/>
</dbReference>
<dbReference type="EMBL" id="BDCO01000002">
    <property type="protein sequence ID" value="GAT34776.1"/>
    <property type="molecule type" value="Genomic_DNA"/>
</dbReference>
<feature type="domain" description="HAMP" evidence="2">
    <location>
        <begin position="305"/>
        <end position="358"/>
    </location>
</feature>
<dbReference type="InterPro" id="IPR007892">
    <property type="entry name" value="CHASE4"/>
</dbReference>
<evidence type="ECO:0000259" key="2">
    <source>
        <dbReference type="PROSITE" id="PS50885"/>
    </source>
</evidence>
<proteinExistence type="predicted"/>
<dbReference type="Pfam" id="PF08448">
    <property type="entry name" value="PAS_4"/>
    <property type="match status" value="1"/>
</dbReference>
<dbReference type="GO" id="GO:0007165">
    <property type="term" value="P:signal transduction"/>
    <property type="evidence" value="ECO:0007669"/>
    <property type="project" value="InterPro"/>
</dbReference>
<dbReference type="Gene3D" id="3.30.450.20">
    <property type="entry name" value="PAS domain"/>
    <property type="match status" value="1"/>
</dbReference>
<dbReference type="SUPFAM" id="SSF55785">
    <property type="entry name" value="PYP-like sensor domain (PAS domain)"/>
    <property type="match status" value="1"/>
</dbReference>
<gene>
    <name evidence="3" type="ORF">TSACC_23210</name>
</gene>
<dbReference type="STRING" id="690879.TSACC_23210"/>
<dbReference type="Proteomes" id="UP000076023">
    <property type="component" value="Unassembled WGS sequence"/>
</dbReference>
<dbReference type="OrthoDB" id="9779734at2"/>
<dbReference type="SUPFAM" id="SSF158472">
    <property type="entry name" value="HAMP domain-like"/>
    <property type="match status" value="1"/>
</dbReference>
<dbReference type="AlphaFoldDB" id="A0A146GE54"/>
<dbReference type="InterPro" id="IPR035965">
    <property type="entry name" value="PAS-like_dom_sf"/>
</dbReference>
<dbReference type="Gene3D" id="6.10.340.10">
    <property type="match status" value="1"/>
</dbReference>
<evidence type="ECO:0000256" key="1">
    <source>
        <dbReference type="SAM" id="Phobius"/>
    </source>
</evidence>
<keyword evidence="4" id="KW-1185">Reference proteome</keyword>
<feature type="transmembrane region" description="Helical" evidence="1">
    <location>
        <begin position="283"/>
        <end position="307"/>
    </location>
</feature>
<evidence type="ECO:0000313" key="4">
    <source>
        <dbReference type="Proteomes" id="UP000076023"/>
    </source>
</evidence>
<dbReference type="RefSeq" id="WP_075080381.1">
    <property type="nucleotide sequence ID" value="NZ_BDCO01000002.1"/>
</dbReference>
<name>A0A146GE54_TERSA</name>
<organism evidence="3 4">
    <name type="scientific">Terrimicrobium sacchariphilum</name>
    <dbReference type="NCBI Taxonomy" id="690879"/>
    <lineage>
        <taxon>Bacteria</taxon>
        <taxon>Pseudomonadati</taxon>
        <taxon>Verrucomicrobiota</taxon>
        <taxon>Terrimicrobiia</taxon>
        <taxon>Terrimicrobiales</taxon>
        <taxon>Terrimicrobiaceae</taxon>
        <taxon>Terrimicrobium</taxon>
    </lineage>
</organism>
<dbReference type="InterPro" id="IPR000014">
    <property type="entry name" value="PAS"/>
</dbReference>
<dbReference type="InParanoid" id="A0A146GE54"/>
<dbReference type="InterPro" id="IPR003660">
    <property type="entry name" value="HAMP_dom"/>
</dbReference>
<dbReference type="Pfam" id="PF05228">
    <property type="entry name" value="CHASE4"/>
    <property type="match status" value="1"/>
</dbReference>
<dbReference type="CDD" id="cd06225">
    <property type="entry name" value="HAMP"/>
    <property type="match status" value="1"/>
</dbReference>
<comment type="caution">
    <text evidence="3">The sequence shown here is derived from an EMBL/GenBank/DDBJ whole genome shotgun (WGS) entry which is preliminary data.</text>
</comment>
<dbReference type="PROSITE" id="PS50885">
    <property type="entry name" value="HAMP"/>
    <property type="match status" value="1"/>
</dbReference>
<evidence type="ECO:0000313" key="3">
    <source>
        <dbReference type="EMBL" id="GAT34776.1"/>
    </source>
</evidence>
<feature type="transmembrane region" description="Helical" evidence="1">
    <location>
        <begin position="12"/>
        <end position="35"/>
    </location>
</feature>
<accession>A0A146GE54</accession>
<sequence length="535" mass="59426">MLTRRGSLRFRIGLIVGGAMLLFAGVFLVLSSWILTDYFGRVQNNFTREHLTQFATVLNREAKSKLRLVRDYAQWDEAYNYMRGQSPGFLEENFLPEVNTSGQDLILFFDPSKRLHSFVCPFNAPQVEEMPEGVNIQQIASSRLLATQPRASLIETPAGLMLLAASPITRSNPSSGESAGWLVFGLFLTPPRLSEMAQVAGISNSGHPFPKEMGASDQIRSQILTDILGPVTISFPSVFANPKIDEGIDGSINFRPLSDDGEMLISIKDSATIYLNAMERKNWVLILSAAGIIAIVGIGFIVIDFFVTRPISQLDTAMQKMSSAPAAISRIEDSRDDEIGRLAASANSLLGTALMERRDAIRQRELLASILDSAFESILAFHTVRDADSRIVNLELAVMNHSAERLFSISAADGRGKYLTDLFPNLANPAVFDRFRHAIDSHMPLTFEQSAGALQPSGWYHFSATPWEEGLVITINDITERKQREQELAKTYAEMDRFNAAMVGREERIIAIKKEVNDLRGQLNLPPTYNVEAYE</sequence>
<dbReference type="GO" id="GO:0016020">
    <property type="term" value="C:membrane"/>
    <property type="evidence" value="ECO:0007669"/>
    <property type="project" value="InterPro"/>
</dbReference>
<keyword evidence="1" id="KW-0472">Membrane</keyword>
<keyword evidence="1" id="KW-1133">Transmembrane helix</keyword>
<reference evidence="4" key="1">
    <citation type="journal article" date="2017" name="Genome Announc.">
        <title>Draft Genome Sequence of Terrimicrobium sacchariphilum NM-5T, a Facultative Anaerobic Soil Bacterium of the Class Spartobacteria.</title>
        <authorList>
            <person name="Qiu Y.L."/>
            <person name="Tourlousse D.M."/>
            <person name="Matsuura N."/>
            <person name="Ohashi A."/>
            <person name="Sekiguchi Y."/>
        </authorList>
    </citation>
    <scope>NUCLEOTIDE SEQUENCE [LARGE SCALE GENOMIC DNA]</scope>
    <source>
        <strain evidence="4">NM-5</strain>
    </source>
</reference>